<dbReference type="Gene3D" id="3.40.50.620">
    <property type="entry name" value="HUPs"/>
    <property type="match status" value="1"/>
</dbReference>
<dbReference type="InterPro" id="IPR018223">
    <property type="entry name" value="Arginosuc_synth_CS"/>
</dbReference>
<dbReference type="InterPro" id="IPR048267">
    <property type="entry name" value="Arginosuc_syn_N"/>
</dbReference>
<keyword evidence="4" id="KW-0055">Arginine biosynthesis</keyword>
<protein>
    <recommendedName>
        <fullName evidence="3">argininosuccinate synthase</fullName>
        <ecNumber evidence="3">6.3.4.5</ecNumber>
    </recommendedName>
</protein>
<feature type="domain" description="Arginosuccinate synthase-like N-terminal" evidence="9">
    <location>
        <begin position="180"/>
        <end position="239"/>
    </location>
</feature>
<dbReference type="NCBIfam" id="NF001770">
    <property type="entry name" value="PRK00509.1"/>
    <property type="match status" value="1"/>
</dbReference>
<dbReference type="GO" id="GO:0005737">
    <property type="term" value="C:cytoplasm"/>
    <property type="evidence" value="ECO:0007669"/>
    <property type="project" value="TreeGrafter"/>
</dbReference>
<keyword evidence="12" id="KW-1185">Reference proteome</keyword>
<dbReference type="SUPFAM" id="SSF52402">
    <property type="entry name" value="Adenine nucleotide alpha hydrolases-like"/>
    <property type="match status" value="1"/>
</dbReference>
<dbReference type="Gene3D" id="3.90.1260.10">
    <property type="entry name" value="Argininosuccinate synthetase, chain A, domain 2"/>
    <property type="match status" value="1"/>
</dbReference>
<evidence type="ECO:0000313" key="12">
    <source>
        <dbReference type="Proteomes" id="UP000325577"/>
    </source>
</evidence>
<dbReference type="EC" id="6.3.4.5" evidence="3"/>
<feature type="domain" description="Arginosuccinate synthase-like N-terminal" evidence="9">
    <location>
        <begin position="98"/>
        <end position="155"/>
    </location>
</feature>
<dbReference type="InterPro" id="IPR014729">
    <property type="entry name" value="Rossmann-like_a/b/a_fold"/>
</dbReference>
<dbReference type="GO" id="GO:0004055">
    <property type="term" value="F:argininosuccinate synthase activity"/>
    <property type="evidence" value="ECO:0007669"/>
    <property type="project" value="UniProtKB-EC"/>
</dbReference>
<dbReference type="AlphaFoldDB" id="A0A5J5BG46"/>
<evidence type="ECO:0000256" key="3">
    <source>
        <dbReference type="ARBA" id="ARBA00012286"/>
    </source>
</evidence>
<dbReference type="InterPro" id="IPR001518">
    <property type="entry name" value="Arginosuc_synth"/>
</dbReference>
<evidence type="ECO:0000256" key="5">
    <source>
        <dbReference type="ARBA" id="ARBA00022598"/>
    </source>
</evidence>
<dbReference type="PROSITE" id="PS00564">
    <property type="entry name" value="ARGININOSUCCIN_SYN_1"/>
    <property type="match status" value="1"/>
</dbReference>
<dbReference type="SUPFAM" id="SSF69864">
    <property type="entry name" value="Argininosuccinate synthetase, C-terminal domain"/>
    <property type="match status" value="1"/>
</dbReference>
<evidence type="ECO:0000256" key="6">
    <source>
        <dbReference type="ARBA" id="ARBA00022605"/>
    </source>
</evidence>
<evidence type="ECO:0000256" key="4">
    <source>
        <dbReference type="ARBA" id="ARBA00022571"/>
    </source>
</evidence>
<dbReference type="GO" id="GO:0005524">
    <property type="term" value="F:ATP binding"/>
    <property type="evidence" value="ECO:0007669"/>
    <property type="project" value="UniProtKB-KW"/>
</dbReference>
<dbReference type="GO" id="GO:0000050">
    <property type="term" value="P:urea cycle"/>
    <property type="evidence" value="ECO:0007669"/>
    <property type="project" value="TreeGrafter"/>
</dbReference>
<sequence length="473" mass="52418">MSQLQAIRSCTSATLCFHGAKREPYLRHDKLYCSKKLCSLQELGAKSSELCGHAIVHHIGNHIQASNNKAIQAVLASEKEAEISDAAKGRALRGKLNKVVLAYSGGLDTSVIVPWLRENYGCDVVCFTADVGQGAKEMEGLEEKAKASGACQLVFMKESTCWGPQWPVLLLQRPWLMLLKKLELMPVSHGCTGKGNDQVRFELTFFALNPELNVVAPWREWEIRGREDAVEYAKKHNVPVPVTKKSIYSRDRNLWHLSHEGDILEDPANEPKKDMYMMTVDPEDAPDQPEYVEIGIVSGLPVSVNGKDLSPASLLSKLNEIGGKHGIGRVDMVENRLVGMKSRGVYETPGGTIIFAAARELESLTLDRETMQVKDSLALKYAELVYAGRWFDPLRESMDAFMEKITATTTGSVTLKLYKGSVSVAGLKSPYSLYRQDISSFESGQIYDQADAAGFIRLYGLPMRVRAMLEKGL</sequence>
<feature type="domain" description="Arginosuccinate synthase C-terminal" evidence="10">
    <location>
        <begin position="248"/>
        <end position="465"/>
    </location>
</feature>
<dbReference type="EMBL" id="CM018036">
    <property type="protein sequence ID" value="KAA8540697.1"/>
    <property type="molecule type" value="Genomic_DNA"/>
</dbReference>
<evidence type="ECO:0000259" key="10">
    <source>
        <dbReference type="Pfam" id="PF20979"/>
    </source>
</evidence>
<reference evidence="11 12" key="1">
    <citation type="submission" date="2019-09" db="EMBL/GenBank/DDBJ databases">
        <title>A chromosome-level genome assembly of the Chinese tupelo Nyssa sinensis.</title>
        <authorList>
            <person name="Yang X."/>
            <person name="Kang M."/>
            <person name="Yang Y."/>
            <person name="Xiong H."/>
            <person name="Wang M."/>
            <person name="Zhang Z."/>
            <person name="Wang Z."/>
            <person name="Wu H."/>
            <person name="Ma T."/>
            <person name="Liu J."/>
            <person name="Xi Z."/>
        </authorList>
    </citation>
    <scope>NUCLEOTIDE SEQUENCE [LARGE SCALE GENOMIC DNA]</scope>
    <source>
        <strain evidence="11">J267</strain>
        <tissue evidence="11">Leaf</tissue>
    </source>
</reference>
<dbReference type="PANTHER" id="PTHR11587:SF2">
    <property type="entry name" value="ARGININOSUCCINATE SYNTHASE"/>
    <property type="match status" value="1"/>
</dbReference>
<dbReference type="UniPathway" id="UPA00068">
    <property type="reaction ID" value="UER00113"/>
</dbReference>
<keyword evidence="8" id="KW-0067">ATP-binding</keyword>
<dbReference type="InterPro" id="IPR024074">
    <property type="entry name" value="AS_cat/multimer_dom_body"/>
</dbReference>
<evidence type="ECO:0000256" key="8">
    <source>
        <dbReference type="ARBA" id="ARBA00022840"/>
    </source>
</evidence>
<gene>
    <name evidence="11" type="ORF">F0562_024384</name>
</gene>
<evidence type="ECO:0000259" key="9">
    <source>
        <dbReference type="Pfam" id="PF00764"/>
    </source>
</evidence>
<keyword evidence="7" id="KW-0547">Nucleotide-binding</keyword>
<dbReference type="OrthoDB" id="1688907at2759"/>
<dbReference type="GO" id="GO:0006526">
    <property type="term" value="P:L-arginine biosynthetic process"/>
    <property type="evidence" value="ECO:0007669"/>
    <property type="project" value="UniProtKB-UniPathway"/>
</dbReference>
<dbReference type="InterPro" id="IPR023434">
    <property type="entry name" value="Arginosuc_synth_type_1_subfam"/>
</dbReference>
<dbReference type="CDD" id="cd01999">
    <property type="entry name" value="ASS"/>
    <property type="match status" value="1"/>
</dbReference>
<evidence type="ECO:0000256" key="2">
    <source>
        <dbReference type="ARBA" id="ARBA00011881"/>
    </source>
</evidence>
<accession>A0A5J5BG46</accession>
<keyword evidence="6" id="KW-0028">Amino-acid biosynthesis</keyword>
<dbReference type="NCBIfam" id="TIGR00032">
    <property type="entry name" value="argG"/>
    <property type="match status" value="1"/>
</dbReference>
<dbReference type="Proteomes" id="UP000325577">
    <property type="component" value="Linkage Group LG13"/>
</dbReference>
<organism evidence="11 12">
    <name type="scientific">Nyssa sinensis</name>
    <dbReference type="NCBI Taxonomy" id="561372"/>
    <lineage>
        <taxon>Eukaryota</taxon>
        <taxon>Viridiplantae</taxon>
        <taxon>Streptophyta</taxon>
        <taxon>Embryophyta</taxon>
        <taxon>Tracheophyta</taxon>
        <taxon>Spermatophyta</taxon>
        <taxon>Magnoliopsida</taxon>
        <taxon>eudicotyledons</taxon>
        <taxon>Gunneridae</taxon>
        <taxon>Pentapetalae</taxon>
        <taxon>asterids</taxon>
        <taxon>Cornales</taxon>
        <taxon>Nyssaceae</taxon>
        <taxon>Nyssa</taxon>
    </lineage>
</organism>
<evidence type="ECO:0000313" key="11">
    <source>
        <dbReference type="EMBL" id="KAA8540697.1"/>
    </source>
</evidence>
<proteinExistence type="inferred from homology"/>
<name>A0A5J5BG46_9ASTE</name>
<evidence type="ECO:0000256" key="1">
    <source>
        <dbReference type="ARBA" id="ARBA00004967"/>
    </source>
</evidence>
<comment type="subunit">
    <text evidence="2">Homotetramer.</text>
</comment>
<dbReference type="GO" id="GO:0000053">
    <property type="term" value="P:argininosuccinate metabolic process"/>
    <property type="evidence" value="ECO:0007669"/>
    <property type="project" value="TreeGrafter"/>
</dbReference>
<dbReference type="PROSITE" id="PS00565">
    <property type="entry name" value="ARGININOSUCCIN_SYN_2"/>
    <property type="match status" value="1"/>
</dbReference>
<evidence type="ECO:0000256" key="7">
    <source>
        <dbReference type="ARBA" id="ARBA00022741"/>
    </source>
</evidence>
<dbReference type="PANTHER" id="PTHR11587">
    <property type="entry name" value="ARGININOSUCCINATE SYNTHASE"/>
    <property type="match status" value="1"/>
</dbReference>
<dbReference type="HAMAP" id="MF_00005">
    <property type="entry name" value="Arg_succ_synth_type1"/>
    <property type="match status" value="1"/>
</dbReference>
<dbReference type="Pfam" id="PF00764">
    <property type="entry name" value="Arginosuc_synth"/>
    <property type="match status" value="2"/>
</dbReference>
<dbReference type="Pfam" id="PF20979">
    <property type="entry name" value="Arginosuc_syn_C"/>
    <property type="match status" value="1"/>
</dbReference>
<dbReference type="InterPro" id="IPR048268">
    <property type="entry name" value="Arginosuc_syn_C"/>
</dbReference>
<comment type="pathway">
    <text evidence="1">Amino-acid biosynthesis; L-arginine biosynthesis; L-arginine from L-ornithine and carbamoyl phosphate: step 2/3.</text>
</comment>
<keyword evidence="5" id="KW-0436">Ligase</keyword>
<dbReference type="FunFam" id="3.90.1260.10:FF:000007">
    <property type="entry name" value="Argininosuccinate synthase"/>
    <property type="match status" value="1"/>
</dbReference>